<name>A0ABP3Y1A0_9FLAO</name>
<accession>A0ABP3Y1A0</accession>
<organism evidence="3 4">
    <name type="scientific">Wandonia haliotis</name>
    <dbReference type="NCBI Taxonomy" id="574963"/>
    <lineage>
        <taxon>Bacteria</taxon>
        <taxon>Pseudomonadati</taxon>
        <taxon>Bacteroidota</taxon>
        <taxon>Flavobacteriia</taxon>
        <taxon>Flavobacteriales</taxon>
        <taxon>Crocinitomicaceae</taxon>
        <taxon>Wandonia</taxon>
    </lineage>
</organism>
<gene>
    <name evidence="3" type="ORF">GCM10009118_17680</name>
</gene>
<dbReference type="Proteomes" id="UP001501126">
    <property type="component" value="Unassembled WGS sequence"/>
</dbReference>
<comment type="caution">
    <text evidence="3">The sequence shown here is derived from an EMBL/GenBank/DDBJ whole genome shotgun (WGS) entry which is preliminary data.</text>
</comment>
<evidence type="ECO:0000313" key="4">
    <source>
        <dbReference type="Proteomes" id="UP001501126"/>
    </source>
</evidence>
<dbReference type="InterPro" id="IPR005653">
    <property type="entry name" value="OstA-like_N"/>
</dbReference>
<dbReference type="Gene3D" id="2.60.450.10">
    <property type="entry name" value="Lipopolysaccharide (LPS) transport protein A like domain"/>
    <property type="match status" value="3"/>
</dbReference>
<feature type="domain" description="Organic solvent tolerance-like N-terminal" evidence="2">
    <location>
        <begin position="41"/>
        <end position="186"/>
    </location>
</feature>
<protein>
    <submittedName>
        <fullName evidence="3">OstA-like protein</fullName>
    </submittedName>
</protein>
<sequence length="552" mass="63714">MIRFNLTYLKIALFLSAIFFLVNNLTGQRLIELLPGSDKLIINTSEEYQKLIGNVRFKYQGHLMYCDSALFYDKTGEVHAYSRVHINKKDTLNLFCDSLYYNSTTKKAKLWGNVRVRDREYKLETDTMEYDAAQGAAIYRHGGTITHIQRSDQLTSQVGYYYPDSKNFFFRKDVVFDDEKYHVVTDTMKFNSIQEQLFFFGKTHIHQKEDTTDIFCHKGYFNMANNEGEFIDSAEIHRPGQLIAGDTLRYQSEDEISIGIGNVRIRDSVENVEFRSHYMYSNGLERTKLLTDKAYAIFFQEEDTTYINADTLFAVSDSLDEIETMKAYYKVAIFSTKYQGVCDSLTYSGADSLLRLYRMPVLWNDNNQLNGDFITVKRDAKHIKHARIEGKALSVSELDSGLYYNQVSGREMDGYFKDGDLHLLHVQGNAKTLYFPEEEKENDTAVVVTRSGMNKLVSSEMKLYLDSGEVVGLTNFDNPEGVFYGMEKIPGNELKTEHFIWHSEIRPTRPELFTTNTTLPVPLPEETQKETQSNSEATQEEETIPSYSEEEE</sequence>
<feature type="region of interest" description="Disordered" evidence="1">
    <location>
        <begin position="513"/>
        <end position="552"/>
    </location>
</feature>
<dbReference type="Pfam" id="PF13100">
    <property type="entry name" value="OstA_2"/>
    <property type="match status" value="1"/>
</dbReference>
<feature type="compositionally biased region" description="Acidic residues" evidence="1">
    <location>
        <begin position="538"/>
        <end position="552"/>
    </location>
</feature>
<dbReference type="EMBL" id="BAAAFH010000011">
    <property type="protein sequence ID" value="GAA0875359.1"/>
    <property type="molecule type" value="Genomic_DNA"/>
</dbReference>
<evidence type="ECO:0000256" key="1">
    <source>
        <dbReference type="SAM" id="MobiDB-lite"/>
    </source>
</evidence>
<dbReference type="RefSeq" id="WP_343786752.1">
    <property type="nucleotide sequence ID" value="NZ_BAAAFH010000011.1"/>
</dbReference>
<reference evidence="4" key="1">
    <citation type="journal article" date="2019" name="Int. J. Syst. Evol. Microbiol.">
        <title>The Global Catalogue of Microorganisms (GCM) 10K type strain sequencing project: providing services to taxonomists for standard genome sequencing and annotation.</title>
        <authorList>
            <consortium name="The Broad Institute Genomics Platform"/>
            <consortium name="The Broad Institute Genome Sequencing Center for Infectious Disease"/>
            <person name="Wu L."/>
            <person name="Ma J."/>
        </authorList>
    </citation>
    <scope>NUCLEOTIDE SEQUENCE [LARGE SCALE GENOMIC DNA]</scope>
    <source>
        <strain evidence="4">JCM 16083</strain>
    </source>
</reference>
<proteinExistence type="predicted"/>
<keyword evidence="4" id="KW-1185">Reference proteome</keyword>
<evidence type="ECO:0000313" key="3">
    <source>
        <dbReference type="EMBL" id="GAA0875359.1"/>
    </source>
</evidence>
<evidence type="ECO:0000259" key="2">
    <source>
        <dbReference type="Pfam" id="PF13100"/>
    </source>
</evidence>